<evidence type="ECO:0000313" key="6">
    <source>
        <dbReference type="EMBL" id="DAE25598.1"/>
    </source>
</evidence>
<dbReference type="Pfam" id="PF02305">
    <property type="entry name" value="Phage_F"/>
    <property type="match status" value="2"/>
</dbReference>
<evidence type="ECO:0000256" key="5">
    <source>
        <dbReference type="ARBA" id="ARBA00022844"/>
    </source>
</evidence>
<dbReference type="InterPro" id="IPR016184">
    <property type="entry name" value="Capsid/spike_ssDNA_virus"/>
</dbReference>
<accession>A0A8S5R288</accession>
<dbReference type="SUPFAM" id="SSF88645">
    <property type="entry name" value="ssDNA viruses"/>
    <property type="match status" value="2"/>
</dbReference>
<comment type="similarity">
    <text evidence="2">Belongs to the microviridae F protein family.</text>
</comment>
<dbReference type="GO" id="GO:0039615">
    <property type="term" value="C:T=1 icosahedral viral capsid"/>
    <property type="evidence" value="ECO:0007669"/>
    <property type="project" value="UniProtKB-KW"/>
</dbReference>
<evidence type="ECO:0000256" key="1">
    <source>
        <dbReference type="ARBA" id="ARBA00004328"/>
    </source>
</evidence>
<dbReference type="Gene3D" id="2.60.169.10">
    <property type="entry name" value="Microviridae F protein"/>
    <property type="match status" value="1"/>
</dbReference>
<proteinExistence type="inferred from homology"/>
<protein>
    <submittedName>
        <fullName evidence="6">Major capsid protein</fullName>
    </submittedName>
</protein>
<name>A0A8S5R288_9VIRU</name>
<dbReference type="InterPro" id="IPR003514">
    <property type="entry name" value="Microviridae_protein_F"/>
</dbReference>
<keyword evidence="3" id="KW-1140">T=1 icosahedral capsid protein</keyword>
<sequence>MGLHGLKNKTSKNSFDLSHRNLFTAKVGELIPCSVFELNPGDTINLDTSYFTRTAPLDSAAYTRLRENVQFFFVPYSQLWKYFDSQVMNMTSTPNGADISRVATGLTSNSKITTQMPFVQYKALHEELTALANAGIDSLDTYNYIKDNLFNNGEYRWSCSAKLLQMLGYGNFPEQNFSVAKGQSKYTLDTYGNVDSSPSNYFNVNLSIFRLLAYHKVCNDHYTYRQWQPYNAYLCNVDYLVPDKSGSLDISSLLPWKNNLSGKDNLTLLDMRFSNLPLDYFNGVLPTPQFGSESVVNLNLGNASGSASVHGATSLGTFDSNYYQSVFDKDGKIVSTSGNLQVNSGALRLSDDSSTPIYVKTGINHTHSFSGSATIDTSLSGNLSIAALRQATALQKYKEIQLANDSDFVSQIEAHFGVTPKHSDTVSYFLGGASSMIDINPQVNSNLADWSQSNAIKAAPLGQGHGKIKFTADTYGIVLGIYRCVPVLDYAHVGVDRTLFKTDASDFVIPELDSIGMQQSVVGEICMPSYHDGDNGISSSGTTHRPTDSFGYAPRYAEYKTSFDRFNGEFCYSLSNWVTGLDLSRLRDLLRDSNLPATLAPELFNCRPDLVKSIFLNQKTLLTRDDNLFVGLVNMAYVIRRLSRYGLPYSG</sequence>
<dbReference type="InterPro" id="IPR037002">
    <property type="entry name" value="Microviridae_protein_F_sf"/>
</dbReference>
<organism evidence="6">
    <name type="scientific">Microviridae sp. ct3hs7</name>
    <dbReference type="NCBI Taxonomy" id="2824985"/>
    <lineage>
        <taxon>Viruses</taxon>
        <taxon>Monodnaviria</taxon>
        <taxon>Sangervirae</taxon>
        <taxon>Phixviricota</taxon>
        <taxon>Malgrandaviricetes</taxon>
        <taxon>Petitvirales</taxon>
        <taxon>Microviridae</taxon>
    </lineage>
</organism>
<evidence type="ECO:0000256" key="3">
    <source>
        <dbReference type="ARBA" id="ARBA00022431"/>
    </source>
</evidence>
<keyword evidence="5" id="KW-0946">Virion</keyword>
<evidence type="ECO:0000256" key="2">
    <source>
        <dbReference type="ARBA" id="ARBA00009963"/>
    </source>
</evidence>
<dbReference type="GO" id="GO:0005198">
    <property type="term" value="F:structural molecule activity"/>
    <property type="evidence" value="ECO:0007669"/>
    <property type="project" value="InterPro"/>
</dbReference>
<evidence type="ECO:0000256" key="4">
    <source>
        <dbReference type="ARBA" id="ARBA00022561"/>
    </source>
</evidence>
<dbReference type="EMBL" id="BK057816">
    <property type="protein sequence ID" value="DAE25598.1"/>
    <property type="molecule type" value="Genomic_DNA"/>
</dbReference>
<keyword evidence="4" id="KW-0167">Capsid protein</keyword>
<reference evidence="6" key="1">
    <citation type="journal article" date="2021" name="Proc. Natl. Acad. Sci. U.S.A.">
        <title>A Catalog of Tens of Thousands of Viruses from Human Metagenomes Reveals Hidden Associations with Chronic Diseases.</title>
        <authorList>
            <person name="Tisza M.J."/>
            <person name="Buck C.B."/>
        </authorList>
    </citation>
    <scope>NUCLEOTIDE SEQUENCE</scope>
    <source>
        <strain evidence="6">Ct3hs7</strain>
    </source>
</reference>
<comment type="subcellular location">
    <subcellularLocation>
        <location evidence="1">Virion</location>
    </subcellularLocation>
</comment>